<keyword evidence="2" id="KW-1185">Reference proteome</keyword>
<dbReference type="AlphaFoldDB" id="A0ABD2ML13"/>
<organism evidence="1 2">
    <name type="scientific">Cryptolaemus montrouzieri</name>
    <dbReference type="NCBI Taxonomy" id="559131"/>
    <lineage>
        <taxon>Eukaryota</taxon>
        <taxon>Metazoa</taxon>
        <taxon>Ecdysozoa</taxon>
        <taxon>Arthropoda</taxon>
        <taxon>Hexapoda</taxon>
        <taxon>Insecta</taxon>
        <taxon>Pterygota</taxon>
        <taxon>Neoptera</taxon>
        <taxon>Endopterygota</taxon>
        <taxon>Coleoptera</taxon>
        <taxon>Polyphaga</taxon>
        <taxon>Cucujiformia</taxon>
        <taxon>Coccinelloidea</taxon>
        <taxon>Coccinellidae</taxon>
        <taxon>Scymninae</taxon>
        <taxon>Scymnini</taxon>
        <taxon>Cryptolaemus</taxon>
    </lineage>
</organism>
<protein>
    <submittedName>
        <fullName evidence="1">Uncharacterized protein</fullName>
    </submittedName>
</protein>
<dbReference type="Proteomes" id="UP001516400">
    <property type="component" value="Unassembled WGS sequence"/>
</dbReference>
<dbReference type="PANTHER" id="PTHR31581:SF1">
    <property type="entry name" value="KICSTOR SUBUNIT 2"/>
    <property type="match status" value="1"/>
</dbReference>
<proteinExistence type="predicted"/>
<evidence type="ECO:0000313" key="1">
    <source>
        <dbReference type="EMBL" id="KAL3267043.1"/>
    </source>
</evidence>
<comment type="caution">
    <text evidence="1">The sequence shown here is derived from an EMBL/GenBank/DDBJ whole genome shotgun (WGS) entry which is preliminary data.</text>
</comment>
<name>A0ABD2ML13_9CUCU</name>
<reference evidence="1 2" key="1">
    <citation type="journal article" date="2021" name="BMC Biol.">
        <title>Horizontally acquired antibacterial genes associated with adaptive radiation of ladybird beetles.</title>
        <authorList>
            <person name="Li H.S."/>
            <person name="Tang X.F."/>
            <person name="Huang Y.H."/>
            <person name="Xu Z.Y."/>
            <person name="Chen M.L."/>
            <person name="Du X.Y."/>
            <person name="Qiu B.Y."/>
            <person name="Chen P.T."/>
            <person name="Zhang W."/>
            <person name="Slipinski A."/>
            <person name="Escalona H.E."/>
            <person name="Waterhouse R.M."/>
            <person name="Zwick A."/>
            <person name="Pang H."/>
        </authorList>
    </citation>
    <scope>NUCLEOTIDE SEQUENCE [LARGE SCALE GENOMIC DNA]</scope>
    <source>
        <strain evidence="1">SYSU2018</strain>
    </source>
</reference>
<dbReference type="PANTHER" id="PTHR31581">
    <property type="entry name" value="KICSTOR COMPLEX PROTEIN C12ORF66"/>
    <property type="match status" value="1"/>
</dbReference>
<dbReference type="SUPFAM" id="SSF160651">
    <property type="entry name" value="FLJ32549 C-terminal domain-like"/>
    <property type="match status" value="1"/>
</dbReference>
<dbReference type="InterPro" id="IPR018544">
    <property type="entry name" value="KICS_2"/>
</dbReference>
<accession>A0ABD2ML13</accession>
<dbReference type="Gene3D" id="3.30.450.240">
    <property type="match status" value="1"/>
</dbReference>
<evidence type="ECO:0000313" key="2">
    <source>
        <dbReference type="Proteomes" id="UP001516400"/>
    </source>
</evidence>
<gene>
    <name evidence="1" type="ORF">HHI36_011185</name>
</gene>
<dbReference type="Pfam" id="PF09404">
    <property type="entry name" value="C12orf66_like"/>
    <property type="match status" value="1"/>
</dbReference>
<sequence>MKKAFSWIPNSYNNLEDLHTYVITTVEPNIYLVIVFESKKSEKDVFIETFISEMCTNLRCTKVFTSLKYTFK</sequence>
<dbReference type="EMBL" id="JABFTP020000001">
    <property type="protein sequence ID" value="KAL3267043.1"/>
    <property type="molecule type" value="Genomic_DNA"/>
</dbReference>